<sequence>MMQIGCCWFDSTQRLLIDKTTAAQWHLNDHEYWVLNQLVEHRGQVVALSMLETVVISGNCSQPLSHAELLSIIDNIINYLCQPHTNLIEYVPEQGVILYATVSTKRTKILELPNRLLSLGQYLFIIAILLSVLLFVFSKLHPPQLAQADVLRQVLTSDGHIVQLFVFGNNNQQDALLHADCLSSQLRLCHHVRWDSINMTLSANQHYISFTLADSTEEKPLINSIKVNIDNMSVPFITQQWLQKVHICG</sequence>
<accession>A0A3G8M0K6</accession>
<gene>
    <name evidence="2" type="ORF">EGC82_18330</name>
</gene>
<organism evidence="2 3">
    <name type="scientific">Shewanella livingstonensis</name>
    <dbReference type="NCBI Taxonomy" id="150120"/>
    <lineage>
        <taxon>Bacteria</taxon>
        <taxon>Pseudomonadati</taxon>
        <taxon>Pseudomonadota</taxon>
        <taxon>Gammaproteobacteria</taxon>
        <taxon>Alteromonadales</taxon>
        <taxon>Shewanellaceae</taxon>
        <taxon>Shewanella</taxon>
    </lineage>
</organism>
<name>A0A3G8M0K6_9GAMM</name>
<keyword evidence="1" id="KW-0812">Transmembrane</keyword>
<keyword evidence="1" id="KW-0472">Membrane</keyword>
<protein>
    <submittedName>
        <fullName evidence="2">Uncharacterized protein</fullName>
    </submittedName>
</protein>
<dbReference type="RefSeq" id="WP_124732023.1">
    <property type="nucleotide sequence ID" value="NZ_CBCSKC010000005.1"/>
</dbReference>
<dbReference type="OrthoDB" id="6266241at2"/>
<dbReference type="KEGG" id="slj:EGC82_18330"/>
<dbReference type="EMBL" id="CP034015">
    <property type="protein sequence ID" value="AZG74528.1"/>
    <property type="molecule type" value="Genomic_DNA"/>
</dbReference>
<reference evidence="3" key="1">
    <citation type="submission" date="2018-11" db="EMBL/GenBank/DDBJ databases">
        <title>Shewanella sp. M2.</title>
        <authorList>
            <person name="Hwang Y.J."/>
            <person name="Hwang C.Y."/>
        </authorList>
    </citation>
    <scope>NUCLEOTIDE SEQUENCE [LARGE SCALE GENOMIC DNA]</scope>
    <source>
        <strain evidence="3">LMG 19866</strain>
    </source>
</reference>
<evidence type="ECO:0000313" key="2">
    <source>
        <dbReference type="EMBL" id="AZG74528.1"/>
    </source>
</evidence>
<evidence type="ECO:0000256" key="1">
    <source>
        <dbReference type="SAM" id="Phobius"/>
    </source>
</evidence>
<evidence type="ECO:0000313" key="3">
    <source>
        <dbReference type="Proteomes" id="UP000278035"/>
    </source>
</evidence>
<keyword evidence="1" id="KW-1133">Transmembrane helix</keyword>
<keyword evidence="3" id="KW-1185">Reference proteome</keyword>
<dbReference type="AlphaFoldDB" id="A0A3G8M0K6"/>
<dbReference type="Proteomes" id="UP000278035">
    <property type="component" value="Chromosome"/>
</dbReference>
<proteinExistence type="predicted"/>
<feature type="transmembrane region" description="Helical" evidence="1">
    <location>
        <begin position="116"/>
        <end position="137"/>
    </location>
</feature>